<dbReference type="Pfam" id="PF10248">
    <property type="entry name" value="Mlf1IP"/>
    <property type="match status" value="1"/>
</dbReference>
<feature type="compositionally biased region" description="Basic and acidic residues" evidence="5">
    <location>
        <begin position="334"/>
        <end position="352"/>
    </location>
</feature>
<feature type="compositionally biased region" description="Basic and acidic residues" evidence="5">
    <location>
        <begin position="110"/>
        <end position="128"/>
    </location>
</feature>
<feature type="region of interest" description="Disordered" evidence="5">
    <location>
        <begin position="262"/>
        <end position="308"/>
    </location>
</feature>
<evidence type="ECO:0000256" key="5">
    <source>
        <dbReference type="SAM" id="MobiDB-lite"/>
    </source>
</evidence>
<evidence type="ECO:0000256" key="2">
    <source>
        <dbReference type="ARBA" id="ARBA00008332"/>
    </source>
</evidence>
<keyword evidence="6" id="KW-0012">Acyltransferase</keyword>
<comment type="subcellular location">
    <subcellularLocation>
        <location evidence="1">Cytoplasm</location>
    </subcellularLocation>
</comment>
<dbReference type="PANTHER" id="PTHR13105">
    <property type="entry name" value="MYELOID LEUKEMIA FACTOR"/>
    <property type="match status" value="1"/>
</dbReference>
<accession>A0A7C9E3R4</accession>
<dbReference type="EMBL" id="GISG01184807">
    <property type="protein sequence ID" value="MBA4654785.1"/>
    <property type="molecule type" value="Transcribed_RNA"/>
</dbReference>
<proteinExistence type="inferred from homology"/>
<reference evidence="6" key="2">
    <citation type="submission" date="2020-07" db="EMBL/GenBank/DDBJ databases">
        <authorList>
            <person name="Vera ALvarez R."/>
            <person name="Arias-Moreno D.M."/>
            <person name="Jimenez-Jacinto V."/>
            <person name="Jimenez-Bremont J.F."/>
            <person name="Swaminathan K."/>
            <person name="Moose S.P."/>
            <person name="Guerrero-Gonzalez M.L."/>
            <person name="Marino-Ramirez L."/>
            <person name="Landsman D."/>
            <person name="Rodriguez-Kessler M."/>
            <person name="Delgado-Sanchez P."/>
        </authorList>
    </citation>
    <scope>NUCLEOTIDE SEQUENCE</scope>
    <source>
        <tissue evidence="6">Cladode</tissue>
    </source>
</reference>
<feature type="region of interest" description="Disordered" evidence="5">
    <location>
        <begin position="63"/>
        <end position="162"/>
    </location>
</feature>
<feature type="compositionally biased region" description="Polar residues" evidence="5">
    <location>
        <begin position="290"/>
        <end position="303"/>
    </location>
</feature>
<name>A0A7C9E3R4_OPUST</name>
<dbReference type="GO" id="GO:0004358">
    <property type="term" value="F:L-glutamate N-acetyltransferase activity, acting on acetyl-L-ornithine as donor"/>
    <property type="evidence" value="ECO:0007669"/>
    <property type="project" value="UniProtKB-EC"/>
</dbReference>
<keyword evidence="6" id="KW-0808">Transferase</keyword>
<reference evidence="6" key="1">
    <citation type="journal article" date="2013" name="J. Plant Res.">
        <title>Effect of fungi and light on seed germination of three Opuntia species from semiarid lands of central Mexico.</title>
        <authorList>
            <person name="Delgado-Sanchez P."/>
            <person name="Jimenez-Bremont J.F."/>
            <person name="Guerrero-Gonzalez Mde L."/>
            <person name="Flores J."/>
        </authorList>
    </citation>
    <scope>NUCLEOTIDE SEQUENCE</scope>
    <source>
        <tissue evidence="6">Cladode</tissue>
    </source>
</reference>
<protein>
    <submittedName>
        <fullName evidence="6">Glutamate N-acetyltransferase</fullName>
        <ecNumber evidence="6">2.3.1.35</ecNumber>
    </submittedName>
</protein>
<dbReference type="AlphaFoldDB" id="A0A7C9E3R4"/>
<dbReference type="InterPro" id="IPR019376">
    <property type="entry name" value="Myeloid_leukemia_factor"/>
</dbReference>
<sequence>MQGGRGGRGNLFGFDPFADFGGFGGLGRPQSLLSSFFGGRDPFDDPFFTRPFGSPFESIFESSFFGPTANPLTSAPPAALIEQQQPQPNKRRGPIIEEINSDDENAEDGGASRRGDNPRKHSKLDKEPFVQVPDDEADEERNKHIQQRSEFSSRRPGPQSQCFSFQSSTVSYGGANGAYYTKSMARRAGSDGVTFEELKEADSTTGQANHRVSRGIHNKGHTLSRKLNSDGRVDTMQTLHNLNEGELAGFEQAWEGSAGRHLPGWRQRLEGGNVEPSSHGRTKQGGWALPSTQQTEHPGNNHPQIGGRGDTAHMQQTMRRAADHAYVQQTMRSAADHAHVHQTMRRAEDRAHMQQSGRKAPDHGHRGRTRA</sequence>
<evidence type="ECO:0000256" key="1">
    <source>
        <dbReference type="ARBA" id="ARBA00004496"/>
    </source>
</evidence>
<keyword evidence="3" id="KW-0963">Cytoplasm</keyword>
<dbReference type="GO" id="GO:0005737">
    <property type="term" value="C:cytoplasm"/>
    <property type="evidence" value="ECO:0007669"/>
    <property type="project" value="UniProtKB-SubCell"/>
</dbReference>
<keyword evidence="4" id="KW-0597">Phosphoprotein</keyword>
<dbReference type="EC" id="2.3.1.35" evidence="6"/>
<evidence type="ECO:0000256" key="3">
    <source>
        <dbReference type="ARBA" id="ARBA00022490"/>
    </source>
</evidence>
<evidence type="ECO:0000313" key="6">
    <source>
        <dbReference type="EMBL" id="MBA4654785.1"/>
    </source>
</evidence>
<organism evidence="6">
    <name type="scientific">Opuntia streptacantha</name>
    <name type="common">Prickly pear cactus</name>
    <name type="synonym">Opuntia cardona</name>
    <dbReference type="NCBI Taxonomy" id="393608"/>
    <lineage>
        <taxon>Eukaryota</taxon>
        <taxon>Viridiplantae</taxon>
        <taxon>Streptophyta</taxon>
        <taxon>Embryophyta</taxon>
        <taxon>Tracheophyta</taxon>
        <taxon>Spermatophyta</taxon>
        <taxon>Magnoliopsida</taxon>
        <taxon>eudicotyledons</taxon>
        <taxon>Gunneridae</taxon>
        <taxon>Pentapetalae</taxon>
        <taxon>Caryophyllales</taxon>
        <taxon>Cactineae</taxon>
        <taxon>Cactaceae</taxon>
        <taxon>Opuntioideae</taxon>
        <taxon>Opuntia</taxon>
    </lineage>
</organism>
<evidence type="ECO:0000256" key="4">
    <source>
        <dbReference type="ARBA" id="ARBA00022553"/>
    </source>
</evidence>
<comment type="similarity">
    <text evidence="2">Belongs to the MLF family.</text>
</comment>
<feature type="region of interest" description="Disordered" evidence="5">
    <location>
        <begin position="330"/>
        <end position="371"/>
    </location>
</feature>